<name>A0A1B9B9B0_9BACI</name>
<comment type="caution">
    <text evidence="1">The sequence shown here is derived from an EMBL/GenBank/DDBJ whole genome shotgun (WGS) entry which is preliminary data.</text>
</comment>
<reference evidence="2" key="1">
    <citation type="submission" date="2016-05" db="EMBL/GenBank/DDBJ databases">
        <authorList>
            <person name="Liu B."/>
            <person name="Wang J."/>
            <person name="Zhu Y."/>
            <person name="Liu G."/>
            <person name="Chen Q."/>
            <person name="Chen Z."/>
            <person name="Lan J."/>
            <person name="Che J."/>
            <person name="Ge C."/>
            <person name="Shi H."/>
            <person name="Pan Z."/>
            <person name="Liu X."/>
        </authorList>
    </citation>
    <scope>NUCLEOTIDE SEQUENCE [LARGE SCALE GENOMIC DNA]</scope>
    <source>
        <strain evidence="2">FJAT-27215</strain>
    </source>
</reference>
<dbReference type="AlphaFoldDB" id="A0A1B9B9B0"/>
<protein>
    <submittedName>
        <fullName evidence="1">Uncharacterized protein</fullName>
    </submittedName>
</protein>
<evidence type="ECO:0000313" key="1">
    <source>
        <dbReference type="EMBL" id="OCA92684.1"/>
    </source>
</evidence>
<evidence type="ECO:0000313" key="2">
    <source>
        <dbReference type="Proteomes" id="UP000092578"/>
    </source>
</evidence>
<organism evidence="1 2">
    <name type="scientific">Pseudobacillus wudalianchiensis</name>
    <dbReference type="NCBI Taxonomy" id="1743143"/>
    <lineage>
        <taxon>Bacteria</taxon>
        <taxon>Bacillati</taxon>
        <taxon>Bacillota</taxon>
        <taxon>Bacilli</taxon>
        <taxon>Bacillales</taxon>
        <taxon>Bacillaceae</taxon>
        <taxon>Pseudobacillus</taxon>
    </lineage>
</organism>
<sequence length="79" mass="8890">MVPPLFAEIKILHTLIPITPGLRLGFPKGSKGRFNKKAGDGAFQPAGSILWHHFLFTDPFSSLVYYENFLLSVYSLSYM</sequence>
<dbReference type="EMBL" id="MAYT01000001">
    <property type="protein sequence ID" value="OCA92684.1"/>
    <property type="molecule type" value="Genomic_DNA"/>
</dbReference>
<proteinExistence type="predicted"/>
<accession>A0A1B9B9B0</accession>
<dbReference type="Proteomes" id="UP000092578">
    <property type="component" value="Unassembled WGS sequence"/>
</dbReference>
<keyword evidence="2" id="KW-1185">Reference proteome</keyword>
<gene>
    <name evidence="1" type="ORF">A8F95_03055</name>
</gene>